<keyword evidence="3" id="KW-1133">Transmembrane helix</keyword>
<proteinExistence type="predicted"/>
<feature type="region of interest" description="Disordered" evidence="2">
    <location>
        <begin position="77"/>
        <end position="111"/>
    </location>
</feature>
<evidence type="ECO:0000313" key="6">
    <source>
        <dbReference type="Proteomes" id="UP001260072"/>
    </source>
</evidence>
<feature type="transmembrane region" description="Helical" evidence="3">
    <location>
        <begin position="54"/>
        <end position="76"/>
    </location>
</feature>
<dbReference type="RefSeq" id="WP_310521127.1">
    <property type="nucleotide sequence ID" value="NZ_BAABBS010000001.1"/>
</dbReference>
<evidence type="ECO:0000256" key="3">
    <source>
        <dbReference type="SAM" id="Phobius"/>
    </source>
</evidence>
<sequence length="256" mass="25782">MLIAALVLLIVVAASGGWGSLLLVLGVGGLVAGIVALAKGAAPAVGIRSRAVGSVVVASAVISMAFGSAFLGGASATSTAGSANSSVTVDRSDATPKPTPTPTPTPTPRRTVEMEEVREPIPFETREVEDSSLDLGTRVLATAGVDGVRRITYEVVYEDGREVSRTEVSNVVSAQPVHEVTAVGTWVEPPPPPAPEASGSGSGCDPNYSGACVPIAYDVDCAGGSGNGPAYVGGPVYVVGWDIYDLDRDGDGVACD</sequence>
<comment type="caution">
    <text evidence="5">The sequence shown here is derived from an EMBL/GenBank/DDBJ whole genome shotgun (WGS) entry which is preliminary data.</text>
</comment>
<name>A0ABU1FLW1_9MICO</name>
<protein>
    <submittedName>
        <fullName evidence="5">G5 domain-containing protein</fullName>
    </submittedName>
</protein>
<evidence type="ECO:0000256" key="2">
    <source>
        <dbReference type="SAM" id="MobiDB-lite"/>
    </source>
</evidence>
<dbReference type="Proteomes" id="UP001260072">
    <property type="component" value="Unassembled WGS sequence"/>
</dbReference>
<feature type="domain" description="G5" evidence="4">
    <location>
        <begin position="107"/>
        <end position="187"/>
    </location>
</feature>
<keyword evidence="6" id="KW-1185">Reference proteome</keyword>
<dbReference type="Pfam" id="PF07501">
    <property type="entry name" value="G5"/>
    <property type="match status" value="1"/>
</dbReference>
<evidence type="ECO:0000313" key="5">
    <source>
        <dbReference type="EMBL" id="MDR5692747.1"/>
    </source>
</evidence>
<keyword evidence="3" id="KW-0812">Transmembrane</keyword>
<organism evidence="5 6">
    <name type="scientific">Agromyces indicus</name>
    <dbReference type="NCBI Taxonomy" id="758919"/>
    <lineage>
        <taxon>Bacteria</taxon>
        <taxon>Bacillati</taxon>
        <taxon>Actinomycetota</taxon>
        <taxon>Actinomycetes</taxon>
        <taxon>Micrococcales</taxon>
        <taxon>Microbacteriaceae</taxon>
        <taxon>Agromyces</taxon>
    </lineage>
</organism>
<evidence type="ECO:0000256" key="1">
    <source>
        <dbReference type="ARBA" id="ARBA00022729"/>
    </source>
</evidence>
<feature type="transmembrane region" description="Helical" evidence="3">
    <location>
        <begin position="23"/>
        <end position="42"/>
    </location>
</feature>
<keyword evidence="3" id="KW-0472">Membrane</keyword>
<reference evidence="6" key="1">
    <citation type="submission" date="2023-07" db="EMBL/GenBank/DDBJ databases">
        <title>Description of three actinobacteria isolated from air of manufacturing shop in a pharmaceutical factory.</title>
        <authorList>
            <person name="Zhang D.-F."/>
        </authorList>
    </citation>
    <scope>NUCLEOTIDE SEQUENCE [LARGE SCALE GENOMIC DNA]</scope>
    <source>
        <strain evidence="6">CCTCC AB 2011122</strain>
    </source>
</reference>
<keyword evidence="1" id="KW-0732">Signal</keyword>
<dbReference type="Gene3D" id="2.20.230.10">
    <property type="entry name" value="Resuscitation-promoting factor rpfb"/>
    <property type="match status" value="1"/>
</dbReference>
<feature type="compositionally biased region" description="Low complexity" evidence="2">
    <location>
        <begin position="77"/>
        <end position="86"/>
    </location>
</feature>
<dbReference type="SMART" id="SM01208">
    <property type="entry name" value="G5"/>
    <property type="match status" value="1"/>
</dbReference>
<feature type="region of interest" description="Disordered" evidence="2">
    <location>
        <begin position="184"/>
        <end position="203"/>
    </location>
</feature>
<feature type="compositionally biased region" description="Pro residues" evidence="2">
    <location>
        <begin position="97"/>
        <end position="107"/>
    </location>
</feature>
<accession>A0ABU1FLW1</accession>
<dbReference type="EMBL" id="JAVKGS010000003">
    <property type="protein sequence ID" value="MDR5692747.1"/>
    <property type="molecule type" value="Genomic_DNA"/>
</dbReference>
<gene>
    <name evidence="5" type="ORF">RH861_11820</name>
</gene>
<dbReference type="PROSITE" id="PS51109">
    <property type="entry name" value="G5"/>
    <property type="match status" value="1"/>
</dbReference>
<dbReference type="InterPro" id="IPR011098">
    <property type="entry name" value="G5_dom"/>
</dbReference>
<evidence type="ECO:0000259" key="4">
    <source>
        <dbReference type="PROSITE" id="PS51109"/>
    </source>
</evidence>